<dbReference type="PANTHER" id="PTHR14859:SF1">
    <property type="entry name" value="PGAP2-INTERACTING PROTEIN"/>
    <property type="match status" value="1"/>
</dbReference>
<dbReference type="SUPFAM" id="SSF56219">
    <property type="entry name" value="DNase I-like"/>
    <property type="match status" value="1"/>
</dbReference>
<organism evidence="2 3">
    <name type="scientific">Niveibacterium umoris</name>
    <dbReference type="NCBI Taxonomy" id="1193620"/>
    <lineage>
        <taxon>Bacteria</taxon>
        <taxon>Pseudomonadati</taxon>
        <taxon>Pseudomonadota</taxon>
        <taxon>Betaproteobacteria</taxon>
        <taxon>Rhodocyclales</taxon>
        <taxon>Rhodocyclaceae</taxon>
        <taxon>Niveibacterium</taxon>
    </lineage>
</organism>
<dbReference type="Pfam" id="PF03372">
    <property type="entry name" value="Exo_endo_phos"/>
    <property type="match status" value="1"/>
</dbReference>
<name>A0A840BN86_9RHOO</name>
<keyword evidence="3" id="KW-1185">Reference proteome</keyword>
<dbReference type="Gene3D" id="3.60.10.10">
    <property type="entry name" value="Endonuclease/exonuclease/phosphatase"/>
    <property type="match status" value="1"/>
</dbReference>
<dbReference type="GO" id="GO:0004527">
    <property type="term" value="F:exonuclease activity"/>
    <property type="evidence" value="ECO:0007669"/>
    <property type="project" value="UniProtKB-KW"/>
</dbReference>
<dbReference type="RefSeq" id="WP_183634730.1">
    <property type="nucleotide sequence ID" value="NZ_BAABLE010000011.1"/>
</dbReference>
<keyword evidence="2" id="KW-0378">Hydrolase</keyword>
<dbReference type="PANTHER" id="PTHR14859">
    <property type="entry name" value="CALCOFLUOR WHITE HYPERSENSITIVE PROTEIN PRECURSOR"/>
    <property type="match status" value="1"/>
</dbReference>
<dbReference type="Proteomes" id="UP000561045">
    <property type="component" value="Unassembled WGS sequence"/>
</dbReference>
<keyword evidence="2" id="KW-0269">Exonuclease</keyword>
<accession>A0A840BN86</accession>
<evidence type="ECO:0000259" key="1">
    <source>
        <dbReference type="Pfam" id="PF03372"/>
    </source>
</evidence>
<evidence type="ECO:0000313" key="2">
    <source>
        <dbReference type="EMBL" id="MBB4012969.1"/>
    </source>
</evidence>
<dbReference type="GO" id="GO:0016020">
    <property type="term" value="C:membrane"/>
    <property type="evidence" value="ECO:0007669"/>
    <property type="project" value="GOC"/>
</dbReference>
<dbReference type="InterPro" id="IPR036691">
    <property type="entry name" value="Endo/exonu/phosph_ase_sf"/>
</dbReference>
<reference evidence="2 3" key="1">
    <citation type="submission" date="2020-08" db="EMBL/GenBank/DDBJ databases">
        <title>Genomic Encyclopedia of Type Strains, Phase IV (KMG-IV): sequencing the most valuable type-strain genomes for metagenomic binning, comparative biology and taxonomic classification.</title>
        <authorList>
            <person name="Goeker M."/>
        </authorList>
    </citation>
    <scope>NUCLEOTIDE SEQUENCE [LARGE SCALE GENOMIC DNA]</scope>
    <source>
        <strain evidence="2 3">DSM 106739</strain>
    </source>
</reference>
<dbReference type="GO" id="GO:0006506">
    <property type="term" value="P:GPI anchor biosynthetic process"/>
    <property type="evidence" value="ECO:0007669"/>
    <property type="project" value="TreeGrafter"/>
</dbReference>
<dbReference type="AlphaFoldDB" id="A0A840BN86"/>
<proteinExistence type="predicted"/>
<comment type="caution">
    <text evidence="2">The sequence shown here is derived from an EMBL/GenBank/DDBJ whole genome shotgun (WGS) entry which is preliminary data.</text>
</comment>
<protein>
    <submittedName>
        <fullName evidence="2">Endonuclease/exonuclease/phosphatase family metal-dependent hydrolase</fullName>
    </submittedName>
</protein>
<dbReference type="GO" id="GO:0004519">
    <property type="term" value="F:endonuclease activity"/>
    <property type="evidence" value="ECO:0007669"/>
    <property type="project" value="UniProtKB-KW"/>
</dbReference>
<feature type="domain" description="Endonuclease/exonuclease/phosphatase" evidence="1">
    <location>
        <begin position="7"/>
        <end position="238"/>
    </location>
</feature>
<dbReference type="InterPro" id="IPR051916">
    <property type="entry name" value="GPI-anchor_lipid_remodeler"/>
</dbReference>
<dbReference type="InterPro" id="IPR005135">
    <property type="entry name" value="Endo/exonuclease/phosphatase"/>
</dbReference>
<evidence type="ECO:0000313" key="3">
    <source>
        <dbReference type="Proteomes" id="UP000561045"/>
    </source>
</evidence>
<dbReference type="EMBL" id="JACIET010000001">
    <property type="protein sequence ID" value="MBB4012969.1"/>
    <property type="molecule type" value="Genomic_DNA"/>
</dbReference>
<keyword evidence="2" id="KW-0255">Endonuclease</keyword>
<keyword evidence="2" id="KW-0540">Nuclease</keyword>
<sequence length="249" mass="28359">MSRLRICSYNIHKGFSQFNRRMVIHDLRERLRGLDSDLVFLQEVQGLHMGHEARHEDWPAMPQHEFLAQDNWHQTAYGGNAVYRNGHHGNALISKLPILTADNQDVSLTRFERRGLLHCVVGLNNGVPLHAICVHVSLTEAQRRRQLSSLIERVAEEIPPDAPVIIAGDFNDWRSKANDWLARQLGMQEVFTQLTGRPARSFPSKLPLLTLDRIYVRHLRPVQAEVLRGHGWANVSDHAPLTAELAYTG</sequence>
<gene>
    <name evidence="2" type="ORF">GGR36_002277</name>
</gene>